<evidence type="ECO:0000313" key="2">
    <source>
        <dbReference type="Proteomes" id="UP001139031"/>
    </source>
</evidence>
<evidence type="ECO:0008006" key="3">
    <source>
        <dbReference type="Google" id="ProtNLM"/>
    </source>
</evidence>
<dbReference type="RefSeq" id="WP_224195933.1">
    <property type="nucleotide sequence ID" value="NZ_JAIRAU010000047.1"/>
</dbReference>
<proteinExistence type="predicted"/>
<organism evidence="1 2">
    <name type="scientific">Nannocystis pusilla</name>
    <dbReference type="NCBI Taxonomy" id="889268"/>
    <lineage>
        <taxon>Bacteria</taxon>
        <taxon>Pseudomonadati</taxon>
        <taxon>Myxococcota</taxon>
        <taxon>Polyangia</taxon>
        <taxon>Nannocystales</taxon>
        <taxon>Nannocystaceae</taxon>
        <taxon>Nannocystis</taxon>
    </lineage>
</organism>
<name>A0ABS7U190_9BACT</name>
<accession>A0ABS7U190</accession>
<evidence type="ECO:0000313" key="1">
    <source>
        <dbReference type="EMBL" id="MBZ5714201.1"/>
    </source>
</evidence>
<dbReference type="EMBL" id="JAIRAU010000047">
    <property type="protein sequence ID" value="MBZ5714201.1"/>
    <property type="molecule type" value="Genomic_DNA"/>
</dbReference>
<protein>
    <recommendedName>
        <fullName evidence="3">Lipoprotein</fullName>
    </recommendedName>
</protein>
<gene>
    <name evidence="1" type="ORF">K7C98_33635</name>
</gene>
<dbReference type="Proteomes" id="UP001139031">
    <property type="component" value="Unassembled WGS sequence"/>
</dbReference>
<sequence>MSLAACESLLNPTTKVSLAISHHGTRDANGVLPDFGEPDAARVFVNDKGWEISLAEGVIVMTAAQIESCAGESFDFELPYGPFPEYQLAQDQDLVDFAMVDLPEGSYCKLRVEYGRYQSSLAEQAFDTPYTVKGHAPIEGITVYLAGTARDLANGSEGANFGFKTNQTAIVELDLSTSVEGRPLVITGKEPGGKALTVAKTYDAFFRGLDFASYDKAAIEAGLLEVLKAETYVVVGPQIF</sequence>
<reference evidence="1" key="1">
    <citation type="submission" date="2021-08" db="EMBL/GenBank/DDBJ databases">
        <authorList>
            <person name="Stevens D.C."/>
        </authorList>
    </citation>
    <scope>NUCLEOTIDE SEQUENCE</scope>
    <source>
        <strain evidence="1">DSM 53165</strain>
    </source>
</reference>
<keyword evidence="2" id="KW-1185">Reference proteome</keyword>
<comment type="caution">
    <text evidence="1">The sequence shown here is derived from an EMBL/GenBank/DDBJ whole genome shotgun (WGS) entry which is preliminary data.</text>
</comment>